<dbReference type="EMBL" id="JAAYYP010000239">
    <property type="protein sequence ID" value="NLF91060.1"/>
    <property type="molecule type" value="Genomic_DNA"/>
</dbReference>
<evidence type="ECO:0000313" key="4">
    <source>
        <dbReference type="Proteomes" id="UP000523614"/>
    </source>
</evidence>
<evidence type="ECO:0000313" key="3">
    <source>
        <dbReference type="EMBL" id="NLF91060.1"/>
    </source>
</evidence>
<dbReference type="GO" id="GO:0016787">
    <property type="term" value="F:hydrolase activity"/>
    <property type="evidence" value="ECO:0007669"/>
    <property type="project" value="UniProtKB-KW"/>
</dbReference>
<keyword evidence="3" id="KW-0378">Hydrolase</keyword>
<dbReference type="InterPro" id="IPR000073">
    <property type="entry name" value="AB_hydrolase_1"/>
</dbReference>
<reference evidence="3 4" key="1">
    <citation type="journal article" date="2020" name="Biotechnol. Biofuels">
        <title>New insights from the biogas microbiome by comprehensive genome-resolved metagenomics of nearly 1600 species originating from multiple anaerobic digesters.</title>
        <authorList>
            <person name="Campanaro S."/>
            <person name="Treu L."/>
            <person name="Rodriguez-R L.M."/>
            <person name="Kovalovszki A."/>
            <person name="Ziels R.M."/>
            <person name="Maus I."/>
            <person name="Zhu X."/>
            <person name="Kougias P.G."/>
            <person name="Basile A."/>
            <person name="Luo G."/>
            <person name="Schluter A."/>
            <person name="Konstantinidis K.T."/>
            <person name="Angelidaki I."/>
        </authorList>
    </citation>
    <scope>NUCLEOTIDE SEQUENCE [LARGE SCALE GENOMIC DNA]</scope>
    <source>
        <strain evidence="3">AS06rmzACSIP_235</strain>
    </source>
</reference>
<protein>
    <submittedName>
        <fullName evidence="3">Alpha/beta fold hydrolase</fullName>
    </submittedName>
</protein>
<dbReference type="Gene3D" id="3.40.50.1820">
    <property type="entry name" value="alpha/beta hydrolase"/>
    <property type="match status" value="1"/>
</dbReference>
<sequence length="292" mass="29622">MERVRAALSGLAAVILAAAAAPSAAASSSPVIDPVFNDTSCVPSPAHPNPVVYLHGTGSSSEGFVGTARFLRERGFCLWTLHYGSDRTTLRGLIPGQDGVGPVEDSLEEVAVFVDDVLAATGSAQVDLVGYSLGGTLTKAYIEGRGQAAKVGRAVSLGATFRGTNLSGLTYATASALDANPGSSELLLGASTLEQRQDSDVIAWLSGLPDTTPGAVYTNLYTPSDTVATPNSTSMLESSGGADVANVDIEETCGGTISHFDLPGAPVSAHLIDWGLSRGPGDVVPSAADCGV</sequence>
<keyword evidence="1" id="KW-0732">Signal</keyword>
<gene>
    <name evidence="3" type="ORF">GX570_06905</name>
</gene>
<name>A0A847HBF9_9CORY</name>
<evidence type="ECO:0000259" key="2">
    <source>
        <dbReference type="Pfam" id="PF00561"/>
    </source>
</evidence>
<accession>A0A847HBF9</accession>
<dbReference type="Proteomes" id="UP000523614">
    <property type="component" value="Unassembled WGS sequence"/>
</dbReference>
<organism evidence="3 4">
    <name type="scientific">Corynebacterium marinum</name>
    <dbReference type="NCBI Taxonomy" id="349751"/>
    <lineage>
        <taxon>Bacteria</taxon>
        <taxon>Bacillati</taxon>
        <taxon>Actinomycetota</taxon>
        <taxon>Actinomycetes</taxon>
        <taxon>Mycobacteriales</taxon>
        <taxon>Corynebacteriaceae</taxon>
        <taxon>Corynebacterium</taxon>
    </lineage>
</organism>
<evidence type="ECO:0000256" key="1">
    <source>
        <dbReference type="SAM" id="SignalP"/>
    </source>
</evidence>
<feature type="signal peptide" evidence="1">
    <location>
        <begin position="1"/>
        <end position="26"/>
    </location>
</feature>
<comment type="caution">
    <text evidence="3">The sequence shown here is derived from an EMBL/GenBank/DDBJ whole genome shotgun (WGS) entry which is preliminary data.</text>
</comment>
<feature type="chain" id="PRO_5032929921" evidence="1">
    <location>
        <begin position="27"/>
        <end position="292"/>
    </location>
</feature>
<dbReference type="SUPFAM" id="SSF53474">
    <property type="entry name" value="alpha/beta-Hydrolases"/>
    <property type="match status" value="1"/>
</dbReference>
<proteinExistence type="predicted"/>
<dbReference type="Pfam" id="PF00561">
    <property type="entry name" value="Abhydrolase_1"/>
    <property type="match status" value="1"/>
</dbReference>
<dbReference type="AlphaFoldDB" id="A0A847HBF9"/>
<dbReference type="InterPro" id="IPR029058">
    <property type="entry name" value="AB_hydrolase_fold"/>
</dbReference>
<feature type="domain" description="AB hydrolase-1" evidence="2">
    <location>
        <begin position="49"/>
        <end position="159"/>
    </location>
</feature>